<evidence type="ECO:0000256" key="9">
    <source>
        <dbReference type="ARBA" id="ARBA00022777"/>
    </source>
</evidence>
<evidence type="ECO:0000256" key="11">
    <source>
        <dbReference type="ARBA" id="ARBA00022840"/>
    </source>
</evidence>
<evidence type="ECO:0000313" key="25">
    <source>
        <dbReference type="EMBL" id="GLQ72956.1"/>
    </source>
</evidence>
<comment type="catalytic activity">
    <reaction evidence="1">
        <text>ATP + protein L-histidine = ADP + protein N-phospho-L-histidine.</text>
        <dbReference type="EC" id="2.7.13.3"/>
    </reaction>
</comment>
<dbReference type="Pfam" id="PF00512">
    <property type="entry name" value="HisKA"/>
    <property type="match status" value="1"/>
</dbReference>
<dbReference type="EC" id="2.7.13.3" evidence="3"/>
<protein>
    <recommendedName>
        <fullName evidence="16">Sensory/regulatory protein RpfC</fullName>
        <ecNumber evidence="3">2.7.13.3</ecNumber>
    </recommendedName>
</protein>
<dbReference type="Proteomes" id="UP001156690">
    <property type="component" value="Unassembled WGS sequence"/>
</dbReference>
<evidence type="ECO:0000256" key="7">
    <source>
        <dbReference type="ARBA" id="ARBA00022692"/>
    </source>
</evidence>
<feature type="domain" description="Histidine kinase" evidence="21">
    <location>
        <begin position="642"/>
        <end position="863"/>
    </location>
</feature>
<evidence type="ECO:0000256" key="3">
    <source>
        <dbReference type="ARBA" id="ARBA00012438"/>
    </source>
</evidence>
<feature type="modified residue" description="4-aspartylphosphate" evidence="18">
    <location>
        <position position="957"/>
    </location>
</feature>
<dbReference type="Gene3D" id="1.10.287.130">
    <property type="match status" value="1"/>
</dbReference>
<evidence type="ECO:0000256" key="6">
    <source>
        <dbReference type="ARBA" id="ARBA00022679"/>
    </source>
</evidence>
<dbReference type="Pfam" id="PF00672">
    <property type="entry name" value="HAMP"/>
    <property type="match status" value="1"/>
</dbReference>
<comment type="subcellular location">
    <subcellularLocation>
        <location evidence="2">Cell membrane</location>
        <topology evidence="2">Multi-pass membrane protein</topology>
    </subcellularLocation>
</comment>
<evidence type="ECO:0000256" key="16">
    <source>
        <dbReference type="ARBA" id="ARBA00068150"/>
    </source>
</evidence>
<dbReference type="InterPro" id="IPR005467">
    <property type="entry name" value="His_kinase_dom"/>
</dbReference>
<reference evidence="26" key="1">
    <citation type="journal article" date="2019" name="Int. J. Syst. Evol. Microbiol.">
        <title>The Global Catalogue of Microorganisms (GCM) 10K type strain sequencing project: providing services to taxonomists for standard genome sequencing and annotation.</title>
        <authorList>
            <consortium name="The Broad Institute Genomics Platform"/>
            <consortium name="The Broad Institute Genome Sequencing Center for Infectious Disease"/>
            <person name="Wu L."/>
            <person name="Ma J."/>
        </authorList>
    </citation>
    <scope>NUCLEOTIDE SEQUENCE [LARGE SCALE GENOMIC DNA]</scope>
    <source>
        <strain evidence="26">NBRC 15640</strain>
    </source>
</reference>
<keyword evidence="7 20" id="KW-0812">Transmembrane</keyword>
<dbReference type="PROSITE" id="PS50885">
    <property type="entry name" value="HAMP"/>
    <property type="match status" value="1"/>
</dbReference>
<sequence>MAVMGYLLVSNTKSEMSDRLYNEMALDSSYALKRLNTNIEGNIAMANIISKNRDIAKALDLLENRGINQILNSLLEVYPLINYILILDEENTVFATSTVDTEGNKINGERLLLESVTQHPMYKESIEGKTVVSDILYDPYLPTLGLDQHLSQWFTAEIKIRGRSLGKVIISTNWTKIAYDLLGEINQSIINAGRPLKLVLLTDMEDKIYASYAQGDLLLSNNTYSQGKTYLQSHSELTASKTLDRTGAVLKAVVVYDRDKAFQPIYDSNQFVLLSFITGSFIIATVIVVLLRKLVLHRLALLHRATYHIGQGNLDINIPSLGKDELAELGQAINGMVDGLQSKTTSIERLNEEIFTRKEALKEKEIKDFQLSEANKYIKGISDNAPQLFSYVGKDLHYRFVNRAYQDWFGLPENEILNQHIKLILGEKIFNEVLPYLEQSLAGKETQFESRIDAGLGQSRHIRATYLPDIVDGEVAGVFVSVEDLTNIKESEEKLKETVSLMETILHSAENGLLVTDKHGHYLKMNQQFCQIWQLPSLYTQEGGSLSFVHQIRSQLVDPSSFTLSPDQLNAGSLERSFDTLELRNGKIIERISHPMLQEGTLVGRVWSFRDITDQIEYEKTILDAKNKAVEAAKAKSEFLANMSHEIRTPMNGVLGMLDLINKNELTDNQSHYLNLAQSSAKSLLTIIDDILDFSKIDAGKLDLEEVNFDLLELLTRFKEINAIKAQEKQISFHLDAQNVSTPSVKGDPTRLLQILNNLVGNAFKFTDQGEIKVDAQLTKAEGELLVFQCSVTDSGIGIKKEQLSGLFDAFTQADTSTTRQFGGTGLGLSITKQLCLLMGGSLEVSSQLGQGSTFSFSIQLREGDTTMENLPHETAFDSQYLTSRESKSKYDQHEAADPYLKQAQNRILLVEDNDINQLVAQGMLENLGIRSDIAGNGLAALQSLQSSTSYQLILMDCQMPEMDGYEATMAIRDGEAGQNYQSIPIIAMTANAMKGDMEKCLAAGMNDYISKPVNPESLESVLSKWLNFSSNHSNSSISSTPSNSSAGMDEHSAVNDKNDPIWDEREALHMMFNDKGALNVVLSAFMEETPEQIHQLISAIDNGDVSEIKVHSHTLKGTSSQIGAHSLYTLMDEIEKQVKSQNQLPDPSVITRISEHQEQLFLRLNQYLS</sequence>
<name>A0AAV5NQL1_9VIBR</name>
<gene>
    <name evidence="25" type="ORF">GCM10007932_23160</name>
</gene>
<dbReference type="InterPro" id="IPR036890">
    <property type="entry name" value="HATPase_C_sf"/>
</dbReference>
<feature type="region of interest" description="Disordered" evidence="19">
    <location>
        <begin position="1034"/>
        <end position="1057"/>
    </location>
</feature>
<dbReference type="InterPro" id="IPR000014">
    <property type="entry name" value="PAS"/>
</dbReference>
<evidence type="ECO:0000256" key="19">
    <source>
        <dbReference type="SAM" id="MobiDB-lite"/>
    </source>
</evidence>
<evidence type="ECO:0000256" key="1">
    <source>
        <dbReference type="ARBA" id="ARBA00000085"/>
    </source>
</evidence>
<dbReference type="InterPro" id="IPR003661">
    <property type="entry name" value="HisK_dim/P_dom"/>
</dbReference>
<evidence type="ECO:0000256" key="20">
    <source>
        <dbReference type="SAM" id="Phobius"/>
    </source>
</evidence>
<dbReference type="GO" id="GO:0005524">
    <property type="term" value="F:ATP binding"/>
    <property type="evidence" value="ECO:0007669"/>
    <property type="project" value="UniProtKB-KW"/>
</dbReference>
<dbReference type="InterPro" id="IPR036097">
    <property type="entry name" value="HisK_dim/P_sf"/>
</dbReference>
<keyword evidence="11" id="KW-0067">ATP-binding</keyword>
<dbReference type="GO" id="GO:0005886">
    <property type="term" value="C:plasma membrane"/>
    <property type="evidence" value="ECO:0007669"/>
    <property type="project" value="UniProtKB-SubCell"/>
</dbReference>
<comment type="caution">
    <text evidence="25">The sequence shown here is derived from an EMBL/GenBank/DDBJ whole genome shotgun (WGS) entry which is preliminary data.</text>
</comment>
<comment type="subunit">
    <text evidence="15">At low DSF concentrations, interacts with RpfF.</text>
</comment>
<dbReference type="SMART" id="SM00448">
    <property type="entry name" value="REC"/>
    <property type="match status" value="1"/>
</dbReference>
<dbReference type="InterPro" id="IPR013656">
    <property type="entry name" value="PAS_4"/>
</dbReference>
<evidence type="ECO:0000256" key="14">
    <source>
        <dbReference type="ARBA" id="ARBA00023136"/>
    </source>
</evidence>
<evidence type="ECO:0000313" key="26">
    <source>
        <dbReference type="Proteomes" id="UP001156690"/>
    </source>
</evidence>
<dbReference type="Pfam" id="PF08448">
    <property type="entry name" value="PAS_4"/>
    <property type="match status" value="1"/>
</dbReference>
<evidence type="ECO:0000256" key="18">
    <source>
        <dbReference type="PROSITE-ProRule" id="PRU00169"/>
    </source>
</evidence>
<dbReference type="CDD" id="cd00082">
    <property type="entry name" value="HisKA"/>
    <property type="match status" value="1"/>
</dbReference>
<dbReference type="Gene3D" id="1.20.120.160">
    <property type="entry name" value="HPT domain"/>
    <property type="match status" value="1"/>
</dbReference>
<keyword evidence="6" id="KW-0808">Transferase</keyword>
<dbReference type="CDD" id="cd17546">
    <property type="entry name" value="REC_hyHK_CKI1_RcsC-like"/>
    <property type="match status" value="1"/>
</dbReference>
<dbReference type="PRINTS" id="PR00344">
    <property type="entry name" value="BCTRLSENSOR"/>
</dbReference>
<dbReference type="AlphaFoldDB" id="A0AAV5NQL1"/>
<evidence type="ECO:0000256" key="4">
    <source>
        <dbReference type="ARBA" id="ARBA00022475"/>
    </source>
</evidence>
<dbReference type="InterPro" id="IPR036641">
    <property type="entry name" value="HPT_dom_sf"/>
</dbReference>
<dbReference type="InterPro" id="IPR008207">
    <property type="entry name" value="Sig_transdc_His_kin_Hpt_dom"/>
</dbReference>
<evidence type="ECO:0000256" key="15">
    <source>
        <dbReference type="ARBA" id="ARBA00064003"/>
    </source>
</evidence>
<feature type="domain" description="HPt" evidence="24">
    <location>
        <begin position="1075"/>
        <end position="1168"/>
    </location>
</feature>
<dbReference type="CDD" id="cd16922">
    <property type="entry name" value="HATPase_EvgS-ArcB-TorS-like"/>
    <property type="match status" value="1"/>
</dbReference>
<dbReference type="SUPFAM" id="SSF158472">
    <property type="entry name" value="HAMP domain-like"/>
    <property type="match status" value="1"/>
</dbReference>
<evidence type="ECO:0000259" key="24">
    <source>
        <dbReference type="PROSITE" id="PS50894"/>
    </source>
</evidence>
<keyword evidence="10" id="KW-0378">Hydrolase</keyword>
<dbReference type="Pfam" id="PF02518">
    <property type="entry name" value="HATPase_c"/>
    <property type="match status" value="1"/>
</dbReference>
<dbReference type="SMART" id="SM00304">
    <property type="entry name" value="HAMP"/>
    <property type="match status" value="1"/>
</dbReference>
<keyword evidence="8" id="KW-0547">Nucleotide-binding</keyword>
<dbReference type="PROSITE" id="PS50894">
    <property type="entry name" value="HPT"/>
    <property type="match status" value="1"/>
</dbReference>
<dbReference type="GO" id="GO:0016787">
    <property type="term" value="F:hydrolase activity"/>
    <property type="evidence" value="ECO:0007669"/>
    <property type="project" value="UniProtKB-KW"/>
</dbReference>
<evidence type="ECO:0000259" key="22">
    <source>
        <dbReference type="PROSITE" id="PS50110"/>
    </source>
</evidence>
<evidence type="ECO:0000256" key="5">
    <source>
        <dbReference type="ARBA" id="ARBA00022553"/>
    </source>
</evidence>
<keyword evidence="4" id="KW-1003">Cell membrane</keyword>
<feature type="modified residue" description="Phosphohistidine" evidence="17">
    <location>
        <position position="1114"/>
    </location>
</feature>
<dbReference type="SUPFAM" id="SSF55785">
    <property type="entry name" value="PYP-like sensor domain (PAS domain)"/>
    <property type="match status" value="2"/>
</dbReference>
<keyword evidence="9" id="KW-0418">Kinase</keyword>
<accession>A0AAV5NQL1</accession>
<evidence type="ECO:0000256" key="13">
    <source>
        <dbReference type="ARBA" id="ARBA00023012"/>
    </source>
</evidence>
<dbReference type="FunFam" id="3.30.565.10:FF:000010">
    <property type="entry name" value="Sensor histidine kinase RcsC"/>
    <property type="match status" value="1"/>
</dbReference>
<evidence type="ECO:0000259" key="21">
    <source>
        <dbReference type="PROSITE" id="PS50109"/>
    </source>
</evidence>
<dbReference type="Gene3D" id="3.40.50.2300">
    <property type="match status" value="1"/>
</dbReference>
<evidence type="ECO:0000256" key="17">
    <source>
        <dbReference type="PROSITE-ProRule" id="PRU00110"/>
    </source>
</evidence>
<dbReference type="SUPFAM" id="SSF47384">
    <property type="entry name" value="Homodimeric domain of signal transducing histidine kinase"/>
    <property type="match status" value="1"/>
</dbReference>
<evidence type="ECO:0000256" key="10">
    <source>
        <dbReference type="ARBA" id="ARBA00022801"/>
    </source>
</evidence>
<evidence type="ECO:0000259" key="23">
    <source>
        <dbReference type="PROSITE" id="PS50885"/>
    </source>
</evidence>
<dbReference type="SUPFAM" id="SSF52172">
    <property type="entry name" value="CheY-like"/>
    <property type="match status" value="1"/>
</dbReference>
<dbReference type="SUPFAM" id="SSF55874">
    <property type="entry name" value="ATPase domain of HSP90 chaperone/DNA topoisomerase II/histidine kinase"/>
    <property type="match status" value="1"/>
</dbReference>
<evidence type="ECO:0000256" key="12">
    <source>
        <dbReference type="ARBA" id="ARBA00022989"/>
    </source>
</evidence>
<dbReference type="InterPro" id="IPR011006">
    <property type="entry name" value="CheY-like_superfamily"/>
</dbReference>
<keyword evidence="14 20" id="KW-0472">Membrane</keyword>
<keyword evidence="13" id="KW-0902">Two-component regulatory system</keyword>
<dbReference type="InterPro" id="IPR003594">
    <property type="entry name" value="HATPase_dom"/>
</dbReference>
<dbReference type="NCBIfam" id="TIGR00229">
    <property type="entry name" value="sensory_box"/>
    <property type="match status" value="1"/>
</dbReference>
<dbReference type="Pfam" id="PF00072">
    <property type="entry name" value="Response_reg"/>
    <property type="match status" value="1"/>
</dbReference>
<keyword evidence="5 18" id="KW-0597">Phosphoprotein</keyword>
<keyword evidence="12 20" id="KW-1133">Transmembrane helix</keyword>
<dbReference type="InterPro" id="IPR035965">
    <property type="entry name" value="PAS-like_dom_sf"/>
</dbReference>
<dbReference type="PANTHER" id="PTHR45339:SF1">
    <property type="entry name" value="HYBRID SIGNAL TRANSDUCTION HISTIDINE KINASE J"/>
    <property type="match status" value="1"/>
</dbReference>
<dbReference type="PROSITE" id="PS50110">
    <property type="entry name" value="RESPONSE_REGULATORY"/>
    <property type="match status" value="1"/>
</dbReference>
<dbReference type="Gene3D" id="3.30.450.20">
    <property type="entry name" value="PAS domain"/>
    <property type="match status" value="2"/>
</dbReference>
<dbReference type="FunFam" id="1.10.287.130:FF:000002">
    <property type="entry name" value="Two-component osmosensing histidine kinase"/>
    <property type="match status" value="1"/>
</dbReference>
<dbReference type="CDD" id="cd00130">
    <property type="entry name" value="PAS"/>
    <property type="match status" value="1"/>
</dbReference>
<dbReference type="PANTHER" id="PTHR45339">
    <property type="entry name" value="HYBRID SIGNAL TRANSDUCTION HISTIDINE KINASE J"/>
    <property type="match status" value="1"/>
</dbReference>
<evidence type="ECO:0000256" key="8">
    <source>
        <dbReference type="ARBA" id="ARBA00022741"/>
    </source>
</evidence>
<dbReference type="EMBL" id="BSNX01000024">
    <property type="protein sequence ID" value="GLQ72956.1"/>
    <property type="molecule type" value="Genomic_DNA"/>
</dbReference>
<dbReference type="SMART" id="SM00387">
    <property type="entry name" value="HATPase_c"/>
    <property type="match status" value="1"/>
</dbReference>
<dbReference type="PROSITE" id="PS50109">
    <property type="entry name" value="HIS_KIN"/>
    <property type="match status" value="1"/>
</dbReference>
<feature type="domain" description="HAMP" evidence="23">
    <location>
        <begin position="293"/>
        <end position="345"/>
    </location>
</feature>
<dbReference type="SUPFAM" id="SSF47226">
    <property type="entry name" value="Histidine-containing phosphotransfer domain, HPT domain"/>
    <property type="match status" value="1"/>
</dbReference>
<keyword evidence="26" id="KW-1185">Reference proteome</keyword>
<dbReference type="InterPro" id="IPR003660">
    <property type="entry name" value="HAMP_dom"/>
</dbReference>
<feature type="transmembrane region" description="Helical" evidence="20">
    <location>
        <begin position="271"/>
        <end position="291"/>
    </location>
</feature>
<proteinExistence type="predicted"/>
<evidence type="ECO:0000256" key="2">
    <source>
        <dbReference type="ARBA" id="ARBA00004651"/>
    </source>
</evidence>
<dbReference type="InterPro" id="IPR004358">
    <property type="entry name" value="Sig_transdc_His_kin-like_C"/>
</dbReference>
<dbReference type="GO" id="GO:0000155">
    <property type="term" value="F:phosphorelay sensor kinase activity"/>
    <property type="evidence" value="ECO:0007669"/>
    <property type="project" value="InterPro"/>
</dbReference>
<feature type="compositionally biased region" description="Low complexity" evidence="19">
    <location>
        <begin position="1034"/>
        <end position="1046"/>
    </location>
</feature>
<organism evidence="25 26">
    <name type="scientific">Vibrio penaeicida</name>
    <dbReference type="NCBI Taxonomy" id="104609"/>
    <lineage>
        <taxon>Bacteria</taxon>
        <taxon>Pseudomonadati</taxon>
        <taxon>Pseudomonadota</taxon>
        <taxon>Gammaproteobacteria</taxon>
        <taxon>Vibrionales</taxon>
        <taxon>Vibrionaceae</taxon>
        <taxon>Vibrio</taxon>
    </lineage>
</organism>
<dbReference type="Pfam" id="PF01627">
    <property type="entry name" value="Hpt"/>
    <property type="match status" value="1"/>
</dbReference>
<dbReference type="CDD" id="cd06225">
    <property type="entry name" value="HAMP"/>
    <property type="match status" value="1"/>
</dbReference>
<dbReference type="SMART" id="SM00388">
    <property type="entry name" value="HisKA"/>
    <property type="match status" value="1"/>
</dbReference>
<dbReference type="SMART" id="SM00091">
    <property type="entry name" value="PAS"/>
    <property type="match status" value="2"/>
</dbReference>
<dbReference type="InterPro" id="IPR001789">
    <property type="entry name" value="Sig_transdc_resp-reg_receiver"/>
</dbReference>
<dbReference type="Gene3D" id="6.10.340.10">
    <property type="match status" value="1"/>
</dbReference>
<dbReference type="Gene3D" id="3.30.565.10">
    <property type="entry name" value="Histidine kinase-like ATPase, C-terminal domain"/>
    <property type="match status" value="1"/>
</dbReference>
<feature type="domain" description="Response regulatory" evidence="22">
    <location>
        <begin position="907"/>
        <end position="1027"/>
    </location>
</feature>
<dbReference type="Pfam" id="PF13188">
    <property type="entry name" value="PAS_8"/>
    <property type="match status" value="1"/>
</dbReference>